<keyword evidence="2" id="KW-0378">Hydrolase</keyword>
<dbReference type="GO" id="GO:0051499">
    <property type="term" value="F:D-aminoacyl-tRNA deacylase activity"/>
    <property type="evidence" value="ECO:0007669"/>
    <property type="project" value="InterPro"/>
</dbReference>
<dbReference type="AlphaFoldDB" id="A0AAF0TQZ3"/>
<dbReference type="PANTHER" id="PTHR34667">
    <property type="entry name" value="D-AMINOACYL-TRNA DEACYLASE"/>
    <property type="match status" value="1"/>
</dbReference>
<dbReference type="FunFam" id="3.40.630.50:FF:000001">
    <property type="entry name" value="D-aminoacyl-tRNA deacylase"/>
    <property type="match status" value="1"/>
</dbReference>
<evidence type="ECO:0000256" key="1">
    <source>
        <dbReference type="ARBA" id="ARBA00022723"/>
    </source>
</evidence>
<feature type="non-terminal residue" evidence="4">
    <location>
        <position position="1"/>
    </location>
</feature>
<dbReference type="Pfam" id="PF04414">
    <property type="entry name" value="tRNA_deacylase"/>
    <property type="match status" value="2"/>
</dbReference>
<evidence type="ECO:0008006" key="6">
    <source>
        <dbReference type="Google" id="ProtNLM"/>
    </source>
</evidence>
<dbReference type="SUPFAM" id="SSF142535">
    <property type="entry name" value="AF0625-like"/>
    <property type="match status" value="2"/>
</dbReference>
<dbReference type="InterPro" id="IPR007508">
    <property type="entry name" value="DtdA"/>
</dbReference>
<dbReference type="Gene3D" id="3.40.50.10700">
    <property type="entry name" value="AF0625-like"/>
    <property type="match status" value="1"/>
</dbReference>
<gene>
    <name evidence="4" type="ORF">MTR67_016030</name>
</gene>
<dbReference type="EMBL" id="CP133615">
    <property type="protein sequence ID" value="WMV22645.1"/>
    <property type="molecule type" value="Genomic_DNA"/>
</dbReference>
<reference evidence="4" key="1">
    <citation type="submission" date="2023-08" db="EMBL/GenBank/DDBJ databases">
        <title>A de novo genome assembly of Solanum verrucosum Schlechtendal, a Mexican diploid species geographically isolated from the other diploid A-genome species in potato relatives.</title>
        <authorList>
            <person name="Hosaka K."/>
        </authorList>
    </citation>
    <scope>NUCLEOTIDE SEQUENCE</scope>
    <source>
        <tissue evidence="4">Young leaves</tissue>
    </source>
</reference>
<dbReference type="PANTHER" id="PTHR34667:SF1">
    <property type="entry name" value="D-AMINOACYL-TRNA DEACYLASE"/>
    <property type="match status" value="1"/>
</dbReference>
<evidence type="ECO:0000313" key="5">
    <source>
        <dbReference type="Proteomes" id="UP001234989"/>
    </source>
</evidence>
<keyword evidence="5" id="KW-1185">Reference proteome</keyword>
<dbReference type="GO" id="GO:0046872">
    <property type="term" value="F:metal ion binding"/>
    <property type="evidence" value="ECO:0007669"/>
    <property type="project" value="UniProtKB-KW"/>
</dbReference>
<dbReference type="Proteomes" id="UP001234989">
    <property type="component" value="Chromosome 4"/>
</dbReference>
<evidence type="ECO:0000313" key="4">
    <source>
        <dbReference type="EMBL" id="WMV22645.1"/>
    </source>
</evidence>
<accession>A0AAF0TQZ3</accession>
<keyword evidence="1" id="KW-0479">Metal-binding</keyword>
<evidence type="ECO:0000256" key="3">
    <source>
        <dbReference type="ARBA" id="ARBA00022833"/>
    </source>
</evidence>
<dbReference type="Gene3D" id="3.40.630.50">
    <property type="entry name" value="AF0625-like"/>
    <property type="match status" value="1"/>
</dbReference>
<protein>
    <recommendedName>
        <fullName evidence="6">D-aminoacyl-tRNA deacylase</fullName>
    </recommendedName>
</protein>
<proteinExistence type="predicted"/>
<organism evidence="4 5">
    <name type="scientific">Solanum verrucosum</name>
    <dbReference type="NCBI Taxonomy" id="315347"/>
    <lineage>
        <taxon>Eukaryota</taxon>
        <taxon>Viridiplantae</taxon>
        <taxon>Streptophyta</taxon>
        <taxon>Embryophyta</taxon>
        <taxon>Tracheophyta</taxon>
        <taxon>Spermatophyta</taxon>
        <taxon>Magnoliopsida</taxon>
        <taxon>eudicotyledons</taxon>
        <taxon>Gunneridae</taxon>
        <taxon>Pentapetalae</taxon>
        <taxon>asterids</taxon>
        <taxon>lamiids</taxon>
        <taxon>Solanales</taxon>
        <taxon>Solanaceae</taxon>
        <taxon>Solanoideae</taxon>
        <taxon>Solaneae</taxon>
        <taxon>Solanum</taxon>
    </lineage>
</organism>
<evidence type="ECO:0000256" key="2">
    <source>
        <dbReference type="ARBA" id="ARBA00022801"/>
    </source>
</evidence>
<keyword evidence="3" id="KW-0862">Zinc</keyword>
<name>A0AAF0TQZ3_SOLVR</name>
<sequence>QKIPTESAVSEKPAKMVKLVVATTVDPASICPAKELLAMPGWQPGTTLDQCIRSFSNGDVRLLEHDKGIVEEDDLDQRWENATGQTVDEVIFLSKHTAVSNRPALTIHPIGVPHLKEGDVPPQGGKPGWAAPPNPRMGPWMILLNKIAESHNLIPEFEITFEATHHGPVTTKPTMFIEIGSTEEYWRRPDAAQVVALLVWEGLGLGGGPPVGNWSSKKPHVVNEAATEQNMISYLEHEKAFLKYKMVQRDQHDNQEANQLALPGSGFDRGVNLVNPDSVNLCSASPMVLFTSANNKVLLGIGGGHYVPRHTDVIKKDGCWVGQLLSGYSLPMEDPGPSKGKVNAQDIAGTWKHSIRAAYDATKAGFPGGEILAHLDQKSFKSWQKNAIIEFLGAQNIKIGKPGDFR</sequence>